<dbReference type="EMBL" id="KB454535">
    <property type="protein sequence ID" value="EME27218.1"/>
    <property type="molecule type" value="Genomic_DNA"/>
</dbReference>
<evidence type="ECO:0000313" key="1">
    <source>
        <dbReference type="EMBL" id="EME27218.1"/>
    </source>
</evidence>
<organism evidence="1 2">
    <name type="scientific">Galdieria sulphuraria</name>
    <name type="common">Red alga</name>
    <dbReference type="NCBI Taxonomy" id="130081"/>
    <lineage>
        <taxon>Eukaryota</taxon>
        <taxon>Rhodophyta</taxon>
        <taxon>Bangiophyceae</taxon>
        <taxon>Galdieriales</taxon>
        <taxon>Galdieriaceae</taxon>
        <taxon>Galdieria</taxon>
    </lineage>
</organism>
<dbReference type="AlphaFoldDB" id="M2XU76"/>
<dbReference type="RefSeq" id="XP_005703738.1">
    <property type="nucleotide sequence ID" value="XM_005703681.1"/>
</dbReference>
<keyword evidence="2" id="KW-1185">Reference proteome</keyword>
<dbReference type="KEGG" id="gsl:Gasu_51990"/>
<dbReference type="Proteomes" id="UP000030680">
    <property type="component" value="Unassembled WGS sequence"/>
</dbReference>
<evidence type="ECO:0000313" key="2">
    <source>
        <dbReference type="Proteomes" id="UP000030680"/>
    </source>
</evidence>
<protein>
    <submittedName>
        <fullName evidence="1">Uncharacterized protein</fullName>
    </submittedName>
</protein>
<dbReference type="GeneID" id="17086146"/>
<dbReference type="Gramene" id="EME27218">
    <property type="protein sequence ID" value="EME27218"/>
    <property type="gene ID" value="Gasu_51990"/>
</dbReference>
<reference evidence="2" key="1">
    <citation type="journal article" date="2013" name="Science">
        <title>Gene transfer from bacteria and archaea facilitated evolution of an extremophilic eukaryote.</title>
        <authorList>
            <person name="Schonknecht G."/>
            <person name="Chen W.H."/>
            <person name="Ternes C.M."/>
            <person name="Barbier G.G."/>
            <person name="Shrestha R.P."/>
            <person name="Stanke M."/>
            <person name="Brautigam A."/>
            <person name="Baker B.J."/>
            <person name="Banfield J.F."/>
            <person name="Garavito R.M."/>
            <person name="Carr K."/>
            <person name="Wilkerson C."/>
            <person name="Rensing S.A."/>
            <person name="Gagneul D."/>
            <person name="Dickenson N.E."/>
            <person name="Oesterhelt C."/>
            <person name="Lercher M.J."/>
            <person name="Weber A.P."/>
        </authorList>
    </citation>
    <scope>NUCLEOTIDE SEQUENCE [LARGE SCALE GENOMIC DNA]</scope>
    <source>
        <strain evidence="2">074W</strain>
    </source>
</reference>
<accession>M2XU76</accession>
<sequence>MLHVGDLKAPYTYPNSLHLWITFHAIVLQPLATDITCKVYRIHSPYRQVFRIHSELKRFVIFYSFWVWKYLVAELRI</sequence>
<gene>
    <name evidence="1" type="ORF">Gasu_51990</name>
</gene>
<proteinExistence type="predicted"/>
<name>M2XU76_GALSU</name>